<evidence type="ECO:0000313" key="1">
    <source>
        <dbReference type="EMBL" id="SEF82249.1"/>
    </source>
</evidence>
<dbReference type="Proteomes" id="UP000236737">
    <property type="component" value="Unassembled WGS sequence"/>
</dbReference>
<name>A0A1H5V4N6_9FLAO</name>
<organism evidence="1 2">
    <name type="scientific">Flavobacterium urumqiense</name>
    <dbReference type="NCBI Taxonomy" id="935224"/>
    <lineage>
        <taxon>Bacteria</taxon>
        <taxon>Pseudomonadati</taxon>
        <taxon>Bacteroidota</taxon>
        <taxon>Flavobacteriia</taxon>
        <taxon>Flavobacteriales</taxon>
        <taxon>Flavobacteriaceae</taxon>
        <taxon>Flavobacterium</taxon>
    </lineage>
</organism>
<evidence type="ECO:0000313" key="2">
    <source>
        <dbReference type="Proteomes" id="UP000236737"/>
    </source>
</evidence>
<gene>
    <name evidence="1" type="ORF">SAMN04488130_10360</name>
</gene>
<sequence>MVKNKPTYITDLTTEIVNNSVLLSAWAEHSADMKFLELSVAILSDIDLLFSWDCNNVLNLKLAGILSGNQDFKLKSGMLITIDESYKFPFETSSDYVFCIREMLDIKSLSGLFKKDLIIQGHSLEAIEQAERYSKISSFVQLMKETEGYESEDFKYLNEIVVPGLIERKNEVKRIFIDKKVGGLLFSNTENYVKIEAGATELKEINYELDFNRNHWNKKCFELFNYLIDNYEKKGNVKFINVFYFLKRKVDKGIYTFAFTIDQYKTFIESQYGVKLTTFRTAEFDFEDNEIPILNAFVADFRTEV</sequence>
<dbReference type="EMBL" id="FNVP01000003">
    <property type="protein sequence ID" value="SEF82249.1"/>
    <property type="molecule type" value="Genomic_DNA"/>
</dbReference>
<protein>
    <submittedName>
        <fullName evidence="1">Uncharacterized protein</fullName>
    </submittedName>
</protein>
<proteinExistence type="predicted"/>
<reference evidence="2" key="1">
    <citation type="submission" date="2016-10" db="EMBL/GenBank/DDBJ databases">
        <authorList>
            <person name="Varghese N."/>
            <person name="Submissions S."/>
        </authorList>
    </citation>
    <scope>NUCLEOTIDE SEQUENCE [LARGE SCALE GENOMIC DNA]</scope>
    <source>
        <strain evidence="2">CGMCC 1.9230</strain>
    </source>
</reference>
<accession>A0A1H5V4N6</accession>
<dbReference type="OrthoDB" id="1211741at2"/>
<keyword evidence="2" id="KW-1185">Reference proteome</keyword>
<dbReference type="RefSeq" id="WP_103999160.1">
    <property type="nucleotide sequence ID" value="NZ_FNVP01000003.1"/>
</dbReference>
<dbReference type="AlphaFoldDB" id="A0A1H5V4N6"/>